<organism evidence="1 2">
    <name type="scientific">Melipona quadrifasciata</name>
    <dbReference type="NCBI Taxonomy" id="166423"/>
    <lineage>
        <taxon>Eukaryota</taxon>
        <taxon>Metazoa</taxon>
        <taxon>Ecdysozoa</taxon>
        <taxon>Arthropoda</taxon>
        <taxon>Hexapoda</taxon>
        <taxon>Insecta</taxon>
        <taxon>Pterygota</taxon>
        <taxon>Neoptera</taxon>
        <taxon>Endopterygota</taxon>
        <taxon>Hymenoptera</taxon>
        <taxon>Apocrita</taxon>
        <taxon>Aculeata</taxon>
        <taxon>Apoidea</taxon>
        <taxon>Anthophila</taxon>
        <taxon>Apidae</taxon>
        <taxon>Melipona</taxon>
    </lineage>
</organism>
<protein>
    <submittedName>
        <fullName evidence="1">Protein Cep78 like protein</fullName>
    </submittedName>
</protein>
<dbReference type="GO" id="GO:0005813">
    <property type="term" value="C:centrosome"/>
    <property type="evidence" value="ECO:0007669"/>
    <property type="project" value="TreeGrafter"/>
</dbReference>
<dbReference type="GO" id="GO:0044782">
    <property type="term" value="P:cilium organization"/>
    <property type="evidence" value="ECO:0007669"/>
    <property type="project" value="TreeGrafter"/>
</dbReference>
<dbReference type="STRING" id="166423.A0A0M8ZYT5"/>
<evidence type="ECO:0000313" key="2">
    <source>
        <dbReference type="Proteomes" id="UP000053105"/>
    </source>
</evidence>
<gene>
    <name evidence="1" type="ORF">WN51_13765</name>
</gene>
<dbReference type="AlphaFoldDB" id="A0A0M8ZYT5"/>
<dbReference type="OrthoDB" id="78308at2759"/>
<dbReference type="PANTHER" id="PTHR24110">
    <property type="entry name" value="CENTROSOMAL PROTEIN OF 78 KDA"/>
    <property type="match status" value="1"/>
</dbReference>
<dbReference type="Proteomes" id="UP000053105">
    <property type="component" value="Unassembled WGS sequence"/>
</dbReference>
<reference evidence="1 2" key="1">
    <citation type="submission" date="2015-07" db="EMBL/GenBank/DDBJ databases">
        <title>The genome of Melipona quadrifasciata.</title>
        <authorList>
            <person name="Pan H."/>
            <person name="Kapheim K."/>
        </authorList>
    </citation>
    <scope>NUCLEOTIDE SEQUENCE [LARGE SCALE GENOMIC DNA]</scope>
    <source>
        <strain evidence="1">0111107301</strain>
        <tissue evidence="1">Whole body</tissue>
    </source>
</reference>
<name>A0A0M8ZYT5_9HYME</name>
<dbReference type="SUPFAM" id="SSF52047">
    <property type="entry name" value="RNI-like"/>
    <property type="match status" value="1"/>
</dbReference>
<dbReference type="Gene3D" id="3.80.10.10">
    <property type="entry name" value="Ribonuclease Inhibitor"/>
    <property type="match status" value="2"/>
</dbReference>
<evidence type="ECO:0000313" key="1">
    <source>
        <dbReference type="EMBL" id="KOX73687.1"/>
    </source>
</evidence>
<keyword evidence="2" id="KW-1185">Reference proteome</keyword>
<accession>A0A0M8ZYT5</accession>
<dbReference type="PANTHER" id="PTHR24110:SF3">
    <property type="entry name" value="CENTROSOMAL PROTEIN OF 78 KDA"/>
    <property type="match status" value="1"/>
</dbReference>
<dbReference type="InterPro" id="IPR001611">
    <property type="entry name" value="Leu-rich_rpt"/>
</dbReference>
<dbReference type="InterPro" id="IPR032675">
    <property type="entry name" value="LRR_dom_sf"/>
</dbReference>
<dbReference type="SMART" id="SM00368">
    <property type="entry name" value="LRR_RI"/>
    <property type="match status" value="5"/>
</dbReference>
<dbReference type="Pfam" id="PF13516">
    <property type="entry name" value="LRR_6"/>
    <property type="match status" value="3"/>
</dbReference>
<dbReference type="EMBL" id="KQ435794">
    <property type="protein sequence ID" value="KOX73687.1"/>
    <property type="molecule type" value="Genomic_DNA"/>
</dbReference>
<dbReference type="GO" id="GO:0036064">
    <property type="term" value="C:ciliary basal body"/>
    <property type="evidence" value="ECO:0007669"/>
    <property type="project" value="TreeGrafter"/>
</dbReference>
<proteinExistence type="predicted"/>
<sequence length="647" mass="73741">MATNGNERLFLYQALAFDDTSRRCKGNERERPVIYTNFLLRCLVDSIAVCARDSLAITSITVDGIPLTLKYLNILCSGLKSNEKLISLSLTRCHIGDVGCDLLLDSLRNNPKLCVLNLSSCRLSDRSATSLSLFLKRRKADLLQNVWEQSSVQSRNENSDKKIQGLQTLILNQNPKLGDAGLKQLIHALKSDVWLRSLSLRHCGISKHGAQMMIRLLQSNTRITRLDLTENRIPINTLQMILRTLKRRREIVESMTLKKRFCMDLRRNMLNKNGTHGFLQKHWKNLQHKTDILKKYSAQRHRWKKMQRFDKRMRQSKEIEVSRDDQNRRKKLGNLESQLLSLVESNFKLKEELSSNKALLDAEAWQRTRMEDELQKVSLRLNDLKSKVVMLDCVSSTACNESHLLKGLKYFFEKLESFSSAAQKEEEVLNSAEPLWSSPSAHQAEDNFFAPGPPVYSQFTTAPVETVARVYLVSHYTHSVNEIFIRVPNKPAFTTLLYWLQISNARRTDVEYPAVTTGLGPISIQPPLQRIEWKPFICAGQNRVTSTPPSRNKHSKRQVEMLSKHDPMAETDVTLGSVATRCRSEQYRFRRFPVFTVCGSAGTQPGPLLYPRNQPKRHSGPGIMCNGGSPHDKNPYVGLCGSVSCTN</sequence>